<reference evidence="1" key="1">
    <citation type="submission" date="2021-01" db="EMBL/GenBank/DDBJ databases">
        <authorList>
            <consortium name="Genoscope - CEA"/>
            <person name="William W."/>
        </authorList>
    </citation>
    <scope>NUCLEOTIDE SEQUENCE</scope>
</reference>
<evidence type="ECO:0000313" key="2">
    <source>
        <dbReference type="Proteomes" id="UP000692954"/>
    </source>
</evidence>
<gene>
    <name evidence="1" type="ORF">PSON_ATCC_30995.1.T0990204</name>
</gene>
<dbReference type="AlphaFoldDB" id="A0A8S1QB69"/>
<proteinExistence type="predicted"/>
<protein>
    <submittedName>
        <fullName evidence="1">Uncharacterized protein</fullName>
    </submittedName>
</protein>
<accession>A0A8S1QB69</accession>
<dbReference type="EMBL" id="CAJJDN010000099">
    <property type="protein sequence ID" value="CAD8112041.1"/>
    <property type="molecule type" value="Genomic_DNA"/>
</dbReference>
<keyword evidence="2" id="KW-1185">Reference proteome</keyword>
<dbReference type="Proteomes" id="UP000692954">
    <property type="component" value="Unassembled WGS sequence"/>
</dbReference>
<name>A0A8S1QB69_9CILI</name>
<comment type="caution">
    <text evidence="1">The sequence shown here is derived from an EMBL/GenBank/DDBJ whole genome shotgun (WGS) entry which is preliminary data.</text>
</comment>
<organism evidence="1 2">
    <name type="scientific">Paramecium sonneborni</name>
    <dbReference type="NCBI Taxonomy" id="65129"/>
    <lineage>
        <taxon>Eukaryota</taxon>
        <taxon>Sar</taxon>
        <taxon>Alveolata</taxon>
        <taxon>Ciliophora</taxon>
        <taxon>Intramacronucleata</taxon>
        <taxon>Oligohymenophorea</taxon>
        <taxon>Peniculida</taxon>
        <taxon>Parameciidae</taxon>
        <taxon>Paramecium</taxon>
    </lineage>
</organism>
<sequence>MCYHKLYGDNIMILNCMINIINNKLIQLFNQHLKCQINEFILQLLLSVLQKVFFKKLQLLKVLLSKSQLKNKEKSKYKMSRLILLLLILKKMVIQLFRY</sequence>
<evidence type="ECO:0000313" key="1">
    <source>
        <dbReference type="EMBL" id="CAD8112041.1"/>
    </source>
</evidence>